<proteinExistence type="predicted"/>
<keyword evidence="1" id="KW-0472">Membrane</keyword>
<evidence type="ECO:0000313" key="3">
    <source>
        <dbReference type="Proteomes" id="UP000792865"/>
    </source>
</evidence>
<evidence type="ECO:0000313" key="2">
    <source>
        <dbReference type="EMBL" id="ASV33997.1"/>
    </source>
</evidence>
<keyword evidence="1" id="KW-0812">Transmembrane</keyword>
<dbReference type="Proteomes" id="UP000792865">
    <property type="component" value="Chromosome"/>
</dbReference>
<dbReference type="EMBL" id="CP022932">
    <property type="protein sequence ID" value="ASV33997.1"/>
    <property type="molecule type" value="Genomic_DNA"/>
</dbReference>
<sequence length="81" mass="9509">MSLFEQGVHWCLLGSVLFSVHSDFYFCNGRFKALWVPLFLNITIPKSLTELIFLATGYVNRMLYMYIYGHQLTPVPFLDKR</sequence>
<dbReference type="AlphaFoldDB" id="A0AAC9VL31"/>
<keyword evidence="1" id="KW-1133">Transmembrane helix</keyword>
<reference evidence="2" key="1">
    <citation type="submission" date="2017-08" db="EMBL/GenBank/DDBJ databases">
        <title>Genome sequence of Candidatus Hamiltonella defensa from Acyrthosiphon pisum strain MI47.</title>
        <authorList>
            <person name="Patel V.A."/>
            <person name="Chevignon G."/>
            <person name="Russell J.A."/>
            <person name="Oliver K.M."/>
        </authorList>
    </citation>
    <scope>NUCLEOTIDE SEQUENCE</scope>
    <source>
        <strain evidence="2">MI47</strain>
    </source>
</reference>
<organism evidence="2 3">
    <name type="scientific">Candidatus Williamhamiltonella defendens</name>
    <dbReference type="NCBI Taxonomy" id="138072"/>
    <lineage>
        <taxon>Bacteria</taxon>
        <taxon>Pseudomonadati</taxon>
        <taxon>Pseudomonadota</taxon>
        <taxon>Gammaproteobacteria</taxon>
        <taxon>Enterobacterales</taxon>
        <taxon>Enterobacteriaceae</taxon>
        <taxon>aphid secondary symbionts</taxon>
        <taxon>Candidatus Williamhamiltonella</taxon>
    </lineage>
</organism>
<name>A0AAC9VL31_9ENTR</name>
<protein>
    <submittedName>
        <fullName evidence="2">Uncharacterized protein</fullName>
    </submittedName>
</protein>
<accession>A0AAC9VL31</accession>
<feature type="transmembrane region" description="Helical" evidence="1">
    <location>
        <begin position="38"/>
        <end position="59"/>
    </location>
</feature>
<evidence type="ECO:0000256" key="1">
    <source>
        <dbReference type="SAM" id="Phobius"/>
    </source>
</evidence>
<gene>
    <name evidence="2" type="ORF">CJJ18_08450</name>
</gene>